<name>A0ABY7J108_STRNI</name>
<accession>A0ABY7J108</accession>
<dbReference type="EMBL" id="CP114203">
    <property type="protein sequence ID" value="WAU03829.1"/>
    <property type="molecule type" value="Genomic_DNA"/>
</dbReference>
<feature type="transmembrane region" description="Helical" evidence="1">
    <location>
        <begin position="6"/>
        <end position="27"/>
    </location>
</feature>
<keyword evidence="1" id="KW-0812">Transmembrane</keyword>
<feature type="transmembrane region" description="Helical" evidence="1">
    <location>
        <begin position="258"/>
        <end position="277"/>
    </location>
</feature>
<reference evidence="2 3" key="1">
    <citation type="submission" date="2022-12" db="EMBL/GenBank/DDBJ databases">
        <authorList>
            <person name="Ruckert C."/>
            <person name="Busche T."/>
            <person name="Kalinowski J."/>
            <person name="Wittmann C."/>
        </authorList>
    </citation>
    <scope>NUCLEOTIDE SEQUENCE [LARGE SCALE GENOMIC DNA]</scope>
    <source>
        <strain evidence="2 3">DSM 40276</strain>
    </source>
</reference>
<evidence type="ECO:0000313" key="2">
    <source>
        <dbReference type="EMBL" id="WAU03829.1"/>
    </source>
</evidence>
<keyword evidence="3" id="KW-1185">Reference proteome</keyword>
<protein>
    <recommendedName>
        <fullName evidence="4">Integral membrane protein</fullName>
    </recommendedName>
</protein>
<dbReference type="RefSeq" id="WP_277411036.1">
    <property type="nucleotide sequence ID" value="NZ_CP114203.1"/>
</dbReference>
<dbReference type="GeneID" id="301331212"/>
<evidence type="ECO:0000256" key="1">
    <source>
        <dbReference type="SAM" id="Phobius"/>
    </source>
</evidence>
<proteinExistence type="predicted"/>
<organism evidence="2 3">
    <name type="scientific">Streptomyces nigrescens</name>
    <dbReference type="NCBI Taxonomy" id="1920"/>
    <lineage>
        <taxon>Bacteria</taxon>
        <taxon>Bacillati</taxon>
        <taxon>Actinomycetota</taxon>
        <taxon>Actinomycetes</taxon>
        <taxon>Kitasatosporales</taxon>
        <taxon>Streptomycetaceae</taxon>
        <taxon>Streptomyces</taxon>
    </lineage>
</organism>
<evidence type="ECO:0000313" key="3">
    <source>
        <dbReference type="Proteomes" id="UP001210169"/>
    </source>
</evidence>
<keyword evidence="1" id="KW-1133">Transmembrane helix</keyword>
<feature type="transmembrane region" description="Helical" evidence="1">
    <location>
        <begin position="231"/>
        <end position="252"/>
    </location>
</feature>
<sequence>MLLAGSFGAALMMALVVGFLAMVTLALEAEQKREATATAKKAQVAPLSGEEKKKADRALAKGGGKAAAVGFVVTFACSSYRRMSDKREGLRKGYVKDGDQVVTEALDALPSLAALAFAPAGRMRTAALTDVHEKVSELMIAVRNSADAAAGLRAKYAADQRRLREHGQKVRTAFADKLSELVEDRERAAHELGAMALTVAARQAQAAYGALLDVETLPAEPGPEVEDVKGLGGVFAIAGVATAASLVIAPAAGAEGAGLLFIPLTVFTLAAFLSAAYTRKLHQLGRVVALFSRRGPGAGGAL</sequence>
<evidence type="ECO:0008006" key="4">
    <source>
        <dbReference type="Google" id="ProtNLM"/>
    </source>
</evidence>
<dbReference type="Proteomes" id="UP001210169">
    <property type="component" value="Chromosome"/>
</dbReference>
<keyword evidence="1" id="KW-0472">Membrane</keyword>
<gene>
    <name evidence="2" type="ORF">STRNI_002026</name>
</gene>